<reference evidence="9" key="1">
    <citation type="submission" date="2013-02" db="EMBL/GenBank/DDBJ databases">
        <authorList>
            <person name="Hughes D."/>
        </authorList>
    </citation>
    <scope>NUCLEOTIDE SEQUENCE</scope>
    <source>
        <strain>Durham</strain>
        <strain evidence="9">NC isolate 2 -- Noor lab</strain>
    </source>
</reference>
<dbReference type="PANTHER" id="PTHR12283">
    <property type="entry name" value="GLUTAMINYL-PEPTIDE CYCLOTRANSFERASE"/>
    <property type="match status" value="1"/>
</dbReference>
<dbReference type="EnsemblMetazoa" id="MESCA004735-RA">
    <property type="protein sequence ID" value="MESCA004735-PA"/>
    <property type="gene ID" value="MESCA004735"/>
</dbReference>
<dbReference type="STRING" id="36166.T1GMG1"/>
<keyword evidence="4" id="KW-0808">Transferase</keyword>
<keyword evidence="6" id="KW-0732">Signal</keyword>
<dbReference type="Pfam" id="PF04389">
    <property type="entry name" value="Peptidase_M28"/>
    <property type="match status" value="1"/>
</dbReference>
<evidence type="ECO:0000313" key="9">
    <source>
        <dbReference type="Proteomes" id="UP000015102"/>
    </source>
</evidence>
<reference evidence="8" key="2">
    <citation type="submission" date="2015-06" db="UniProtKB">
        <authorList>
            <consortium name="EnsemblMetazoa"/>
        </authorList>
    </citation>
    <scope>IDENTIFICATION</scope>
</reference>
<evidence type="ECO:0000256" key="1">
    <source>
        <dbReference type="ARBA" id="ARBA00000001"/>
    </source>
</evidence>
<evidence type="ECO:0000256" key="3">
    <source>
        <dbReference type="ARBA" id="ARBA00012012"/>
    </source>
</evidence>
<dbReference type="InterPro" id="IPR040234">
    <property type="entry name" value="QC/QCL"/>
</dbReference>
<dbReference type="Proteomes" id="UP000015102">
    <property type="component" value="Unassembled WGS sequence"/>
</dbReference>
<evidence type="ECO:0000256" key="4">
    <source>
        <dbReference type="ARBA" id="ARBA00022679"/>
    </source>
</evidence>
<comment type="similarity">
    <text evidence="2">Belongs to the glutaminyl-peptide cyclotransferase family.</text>
</comment>
<dbReference type="EC" id="2.3.2.5" evidence="3"/>
<feature type="chain" id="PRO_5004588406" description="glutaminyl-peptide cyclotransferase" evidence="6">
    <location>
        <begin position="18"/>
        <end position="231"/>
    </location>
</feature>
<evidence type="ECO:0000256" key="5">
    <source>
        <dbReference type="ARBA" id="ARBA00023315"/>
    </source>
</evidence>
<dbReference type="EMBL" id="CAQQ02007000">
    <property type="status" value="NOT_ANNOTATED_CDS"/>
    <property type="molecule type" value="Genomic_DNA"/>
</dbReference>
<evidence type="ECO:0000256" key="6">
    <source>
        <dbReference type="SAM" id="SignalP"/>
    </source>
</evidence>
<dbReference type="SUPFAM" id="SSF53187">
    <property type="entry name" value="Zn-dependent exopeptidases"/>
    <property type="match status" value="1"/>
</dbReference>
<dbReference type="InterPro" id="IPR007484">
    <property type="entry name" value="Peptidase_M28"/>
</dbReference>
<dbReference type="GO" id="GO:0016603">
    <property type="term" value="F:glutaminyl-peptide cyclotransferase activity"/>
    <property type="evidence" value="ECO:0007669"/>
    <property type="project" value="UniProtKB-EC"/>
</dbReference>
<organism evidence="8 9">
    <name type="scientific">Megaselia scalaris</name>
    <name type="common">Humpbacked fly</name>
    <name type="synonym">Phora scalaris</name>
    <dbReference type="NCBI Taxonomy" id="36166"/>
    <lineage>
        <taxon>Eukaryota</taxon>
        <taxon>Metazoa</taxon>
        <taxon>Ecdysozoa</taxon>
        <taxon>Arthropoda</taxon>
        <taxon>Hexapoda</taxon>
        <taxon>Insecta</taxon>
        <taxon>Pterygota</taxon>
        <taxon>Neoptera</taxon>
        <taxon>Endopterygota</taxon>
        <taxon>Diptera</taxon>
        <taxon>Brachycera</taxon>
        <taxon>Muscomorpha</taxon>
        <taxon>Platypezoidea</taxon>
        <taxon>Phoridae</taxon>
        <taxon>Megaseliini</taxon>
        <taxon>Megaselia</taxon>
    </lineage>
</organism>
<protein>
    <recommendedName>
        <fullName evidence="3">glutaminyl-peptide cyclotransferase</fullName>
        <ecNumber evidence="3">2.3.2.5</ecNumber>
    </recommendedName>
</protein>
<evidence type="ECO:0000313" key="8">
    <source>
        <dbReference type="EnsemblMetazoa" id="MESCA004735-PA"/>
    </source>
</evidence>
<dbReference type="Gene3D" id="3.40.630.10">
    <property type="entry name" value="Zn peptidases"/>
    <property type="match status" value="1"/>
</dbReference>
<dbReference type="PANTHER" id="PTHR12283:SF6">
    <property type="entry name" value="GLUTAMINYL-PEPTIDE CYCLOTRANSFERASE-RELATED"/>
    <property type="match status" value="1"/>
</dbReference>
<sequence length="231" mass="26425">MVWFSMFCLLKILPTHENFLSVGYQIITELFDVVIGDVILAMLSNGPNPPTPHRSRPISNEHLKSINDLSDIGKFKETLEPILVPRIVGTPNHEKVRNYIVDEMKRLNWSVELDTFDDKTPNFGTKTFHNIIAKLNPNAKSFLTLACHYDSKYIKDVEFVGAIDSAVPCAMLLHMAERLNGYFESSKTSDLSLMFVFFDGEEAFQEWGPEDSIYGARHLASRWNSENFFQK</sequence>
<proteinExistence type="inferred from homology"/>
<feature type="domain" description="Peptidase M28" evidence="7">
    <location>
        <begin position="130"/>
        <end position="224"/>
    </location>
</feature>
<comment type="catalytic activity">
    <reaction evidence="1">
        <text>N-terminal L-glutaminyl-[peptide] = N-terminal 5-oxo-L-prolyl-[peptide] + NH4(+)</text>
        <dbReference type="Rhea" id="RHEA:23652"/>
        <dbReference type="Rhea" id="RHEA-COMP:11736"/>
        <dbReference type="Rhea" id="RHEA-COMP:11846"/>
        <dbReference type="ChEBI" id="CHEBI:28938"/>
        <dbReference type="ChEBI" id="CHEBI:64722"/>
        <dbReference type="ChEBI" id="CHEBI:87215"/>
        <dbReference type="EC" id="2.3.2.5"/>
    </reaction>
</comment>
<dbReference type="OMA" id="RWNSENF"/>
<evidence type="ECO:0000256" key="2">
    <source>
        <dbReference type="ARBA" id="ARBA00006014"/>
    </source>
</evidence>
<dbReference type="GO" id="GO:0008270">
    <property type="term" value="F:zinc ion binding"/>
    <property type="evidence" value="ECO:0007669"/>
    <property type="project" value="TreeGrafter"/>
</dbReference>
<feature type="signal peptide" evidence="6">
    <location>
        <begin position="1"/>
        <end position="17"/>
    </location>
</feature>
<keyword evidence="5" id="KW-0012">Acyltransferase</keyword>
<evidence type="ECO:0000259" key="7">
    <source>
        <dbReference type="Pfam" id="PF04389"/>
    </source>
</evidence>
<dbReference type="AlphaFoldDB" id="T1GMG1"/>
<dbReference type="HOGENOM" id="CLU_1201023_0_0_1"/>
<name>T1GMG1_MEGSC</name>
<keyword evidence="9" id="KW-1185">Reference proteome</keyword>
<accession>T1GMG1</accession>